<name>A0A195B6U7_9HYME</name>
<accession>A0A195B6U7</accession>
<sequence length="209" mass="24183">MPIVLPTGRTTIRKIIPLLLSLFIVIPYRYVPTTVSLSPLLGFPFDYGGILRRVTFLLAMRLKYGARIPKYLHTQRLPEIAVLRDILSSDVHRHRLLCYTESVRPLRRNVVSNYFYRDVGTSRDDTRHDGMEREEKRRGEEKRRDKTKRDAVFVARDRAFYASRREAEVDNGDDDDEDDGSPRGCDARCIRRPDGGRMTAWPANGGTRD</sequence>
<gene>
    <name evidence="2" type="ORF">ALC53_09511</name>
</gene>
<feature type="region of interest" description="Disordered" evidence="1">
    <location>
        <begin position="164"/>
        <end position="209"/>
    </location>
</feature>
<dbReference type="Proteomes" id="UP000078540">
    <property type="component" value="Unassembled WGS sequence"/>
</dbReference>
<dbReference type="AlphaFoldDB" id="A0A195B6U7"/>
<evidence type="ECO:0000313" key="3">
    <source>
        <dbReference type="Proteomes" id="UP000078540"/>
    </source>
</evidence>
<protein>
    <submittedName>
        <fullName evidence="2">Uncharacterized protein</fullName>
    </submittedName>
</protein>
<feature type="compositionally biased region" description="Acidic residues" evidence="1">
    <location>
        <begin position="169"/>
        <end position="179"/>
    </location>
</feature>
<feature type="compositionally biased region" description="Basic and acidic residues" evidence="1">
    <location>
        <begin position="185"/>
        <end position="195"/>
    </location>
</feature>
<feature type="region of interest" description="Disordered" evidence="1">
    <location>
        <begin position="125"/>
        <end position="148"/>
    </location>
</feature>
<organism evidence="2 3">
    <name type="scientific">Atta colombica</name>
    <dbReference type="NCBI Taxonomy" id="520822"/>
    <lineage>
        <taxon>Eukaryota</taxon>
        <taxon>Metazoa</taxon>
        <taxon>Ecdysozoa</taxon>
        <taxon>Arthropoda</taxon>
        <taxon>Hexapoda</taxon>
        <taxon>Insecta</taxon>
        <taxon>Pterygota</taxon>
        <taxon>Neoptera</taxon>
        <taxon>Endopterygota</taxon>
        <taxon>Hymenoptera</taxon>
        <taxon>Apocrita</taxon>
        <taxon>Aculeata</taxon>
        <taxon>Formicoidea</taxon>
        <taxon>Formicidae</taxon>
        <taxon>Myrmicinae</taxon>
        <taxon>Atta</taxon>
    </lineage>
</organism>
<reference evidence="2 3" key="1">
    <citation type="submission" date="2015-09" db="EMBL/GenBank/DDBJ databases">
        <title>Atta colombica WGS genome.</title>
        <authorList>
            <person name="Nygaard S."/>
            <person name="Hu H."/>
            <person name="Boomsma J."/>
            <person name="Zhang G."/>
        </authorList>
    </citation>
    <scope>NUCLEOTIDE SEQUENCE [LARGE SCALE GENOMIC DNA]</scope>
    <source>
        <strain evidence="2">Treedump-2</strain>
        <tissue evidence="2">Whole body</tissue>
    </source>
</reference>
<proteinExistence type="predicted"/>
<dbReference type="EMBL" id="KQ976579">
    <property type="protein sequence ID" value="KYM79985.1"/>
    <property type="molecule type" value="Genomic_DNA"/>
</dbReference>
<evidence type="ECO:0000313" key="2">
    <source>
        <dbReference type="EMBL" id="KYM79985.1"/>
    </source>
</evidence>
<keyword evidence="3" id="KW-1185">Reference proteome</keyword>
<evidence type="ECO:0000256" key="1">
    <source>
        <dbReference type="SAM" id="MobiDB-lite"/>
    </source>
</evidence>